<dbReference type="RefSeq" id="WP_161832239.1">
    <property type="nucleotide sequence ID" value="NZ_AP028127.1"/>
</dbReference>
<evidence type="ECO:0000313" key="2">
    <source>
        <dbReference type="EMBL" id="BEH90907.1"/>
    </source>
</evidence>
<evidence type="ECO:0000313" key="1">
    <source>
        <dbReference type="EMBL" id="BEH90254.1"/>
    </source>
</evidence>
<proteinExistence type="predicted"/>
<organism evidence="2 4">
    <name type="scientific">Turicibacter faecis</name>
    <dbReference type="NCBI Taxonomy" id="2963365"/>
    <lineage>
        <taxon>Bacteria</taxon>
        <taxon>Bacillati</taxon>
        <taxon>Bacillota</taxon>
        <taxon>Erysipelotrichia</taxon>
        <taxon>Erysipelotrichales</taxon>
        <taxon>Turicibacteraceae</taxon>
        <taxon>Turicibacter</taxon>
    </lineage>
</organism>
<dbReference type="EMBL" id="AP028127">
    <property type="protein sequence ID" value="BEH90907.1"/>
    <property type="molecule type" value="Genomic_DNA"/>
</dbReference>
<reference evidence="2" key="1">
    <citation type="journal article" date="2024" name="Int. J. Syst. Evol. Microbiol.">
        <title>Turicibacter faecis sp. nov., isolated from faeces of heart failure mouse model.</title>
        <authorList>
            <person name="Imamura Y."/>
            <person name="Motooka D."/>
            <person name="Nakajima Y."/>
            <person name="Ito S."/>
            <person name="Kitakaze M."/>
            <person name="Iida T."/>
            <person name="Nakamura S."/>
        </authorList>
    </citation>
    <scope>NUCLEOTIDE SEQUENCE</scope>
    <source>
        <strain evidence="2">TC023</strain>
    </source>
</reference>
<keyword evidence="4" id="KW-1185">Reference proteome</keyword>
<evidence type="ECO:0008006" key="5">
    <source>
        <dbReference type="Google" id="ProtNLM"/>
    </source>
</evidence>
<dbReference type="EMBL" id="AP028127">
    <property type="protein sequence ID" value="BEH90254.1"/>
    <property type="molecule type" value="Genomic_DNA"/>
</dbReference>
<evidence type="ECO:0000313" key="4">
    <source>
        <dbReference type="Proteomes" id="UP001432099"/>
    </source>
</evidence>
<dbReference type="EMBL" id="AP028127">
    <property type="protein sequence ID" value="BEH91850.1"/>
    <property type="molecule type" value="Genomic_DNA"/>
</dbReference>
<evidence type="ECO:0000313" key="3">
    <source>
        <dbReference type="EMBL" id="BEH91850.1"/>
    </source>
</evidence>
<protein>
    <recommendedName>
        <fullName evidence="5">Transposase</fullName>
    </recommendedName>
</protein>
<name>A0ABM8IJC9_9FIRM</name>
<sequence length="56" mass="6349">MKESPLIVPIQLETDSTKKRTPICCVQLNGSEITFYPGINDDLLRRVLTELMKNVS</sequence>
<gene>
    <name evidence="1" type="ORF">T23_03560</name>
    <name evidence="2" type="ORF">T23_10090</name>
    <name evidence="3" type="ORF">T23_19520</name>
</gene>
<accession>A0ABM8IJC9</accession>
<dbReference type="Proteomes" id="UP001432099">
    <property type="component" value="Chromosome"/>
</dbReference>